<evidence type="ECO:0000256" key="3">
    <source>
        <dbReference type="ARBA" id="ARBA00023242"/>
    </source>
</evidence>
<keyword evidence="3" id="KW-0539">Nucleus</keyword>
<evidence type="ECO:0000256" key="1">
    <source>
        <dbReference type="ARBA" id="ARBA00023015"/>
    </source>
</evidence>
<dbReference type="InterPro" id="IPR007219">
    <property type="entry name" value="XnlR_reg_dom"/>
</dbReference>
<evidence type="ECO:0000259" key="4">
    <source>
        <dbReference type="Pfam" id="PF04082"/>
    </source>
</evidence>
<dbReference type="AlphaFoldDB" id="A0AAN5BTG8"/>
<name>A0AAN5BTG8_ASPOZ</name>
<protein>
    <submittedName>
        <fullName evidence="5">Unnamed protein product</fullName>
    </submittedName>
</protein>
<dbReference type="GO" id="GO:0006351">
    <property type="term" value="P:DNA-templated transcription"/>
    <property type="evidence" value="ECO:0007669"/>
    <property type="project" value="InterPro"/>
</dbReference>
<dbReference type="Proteomes" id="UP001165205">
    <property type="component" value="Unassembled WGS sequence"/>
</dbReference>
<dbReference type="Pfam" id="PF04082">
    <property type="entry name" value="Fungal_trans"/>
    <property type="match status" value="1"/>
</dbReference>
<dbReference type="GO" id="GO:0003677">
    <property type="term" value="F:DNA binding"/>
    <property type="evidence" value="ECO:0007669"/>
    <property type="project" value="InterPro"/>
</dbReference>
<dbReference type="EMBL" id="BSYA01000008">
    <property type="protein sequence ID" value="GMG24061.1"/>
    <property type="molecule type" value="Genomic_DNA"/>
</dbReference>
<sequence length="257" mass="29510">MPVPIVGRRSPVVRETHHAASAYVEGFTVLWTDRRRFLNLYFEKFNPYWLLIHRGSFDEDIEAPFLVQAMIVIGMWMSDEPNARSAAIDLHNTLASAIGQQRVSAGNLGIDLKPSLSRTNTDLLNSLVGSCKRLDMLYYPSILARYSQRDSRPYIWLGIEETKRFNLALYRVYRAASVVGKRADDADTHARLTARDLRFPFPTHTRLWKTMSMAEWGSAAGRGVFDHLLDDTMEEMWISRAHEALGIDWELEYTPQD</sequence>
<dbReference type="GO" id="GO:0008270">
    <property type="term" value="F:zinc ion binding"/>
    <property type="evidence" value="ECO:0007669"/>
    <property type="project" value="InterPro"/>
</dbReference>
<keyword evidence="2" id="KW-0804">Transcription</keyword>
<evidence type="ECO:0000256" key="2">
    <source>
        <dbReference type="ARBA" id="ARBA00023163"/>
    </source>
</evidence>
<comment type="caution">
    <text evidence="5">The sequence shown here is derived from an EMBL/GenBank/DDBJ whole genome shotgun (WGS) entry which is preliminary data.</text>
</comment>
<evidence type="ECO:0000313" key="6">
    <source>
        <dbReference type="Proteomes" id="UP001165205"/>
    </source>
</evidence>
<feature type="domain" description="Xylanolytic transcriptional activator regulatory" evidence="4">
    <location>
        <begin position="38"/>
        <end position="92"/>
    </location>
</feature>
<proteinExistence type="predicted"/>
<accession>A0AAN5BTG8</accession>
<keyword evidence="1" id="KW-0805">Transcription regulation</keyword>
<organism evidence="5 6">
    <name type="scientific">Aspergillus oryzae</name>
    <name type="common">Yellow koji mold</name>
    <dbReference type="NCBI Taxonomy" id="5062"/>
    <lineage>
        <taxon>Eukaryota</taxon>
        <taxon>Fungi</taxon>
        <taxon>Dikarya</taxon>
        <taxon>Ascomycota</taxon>
        <taxon>Pezizomycotina</taxon>
        <taxon>Eurotiomycetes</taxon>
        <taxon>Eurotiomycetidae</taxon>
        <taxon>Eurotiales</taxon>
        <taxon>Aspergillaceae</taxon>
        <taxon>Aspergillus</taxon>
        <taxon>Aspergillus subgen. Circumdati</taxon>
    </lineage>
</organism>
<reference evidence="5" key="1">
    <citation type="submission" date="2023-04" db="EMBL/GenBank/DDBJ databases">
        <title>Aspergillus oryzae NBRC 4228.</title>
        <authorList>
            <person name="Ichikawa N."/>
            <person name="Sato H."/>
            <person name="Tonouchi N."/>
        </authorList>
    </citation>
    <scope>NUCLEOTIDE SEQUENCE</scope>
    <source>
        <strain evidence="5">NBRC 4228</strain>
    </source>
</reference>
<evidence type="ECO:0000313" key="5">
    <source>
        <dbReference type="EMBL" id="GMG24061.1"/>
    </source>
</evidence>
<gene>
    <name evidence="5" type="ORF">Aory04_000138000</name>
</gene>